<reference evidence="1" key="1">
    <citation type="journal article" date="2021" name="Proc. Natl. Acad. Sci. U.S.A.">
        <title>A Catalog of Tens of Thousands of Viruses from Human Metagenomes Reveals Hidden Associations with Chronic Diseases.</title>
        <authorList>
            <person name="Tisza M.J."/>
            <person name="Buck C.B."/>
        </authorList>
    </citation>
    <scope>NUCLEOTIDE SEQUENCE</scope>
    <source>
        <strain evidence="1">CtCIv11</strain>
    </source>
</reference>
<accession>A0A8S5S1W2</accession>
<name>A0A8S5S1W2_9CAUD</name>
<protein>
    <submittedName>
        <fullName evidence="1">Stage 0 sporulation protein J, Chromosome segregation, Chromosome organization</fullName>
    </submittedName>
</protein>
<sequence>MCYSRKVEPSVIEREMQEARNKEEFTDKVETITIKQIVENAKVNSRFGDKILVNINPLHIHIPSWQRMCDVVAATEIGTKYNKYKWEVPKLLYLNGKLWCVDGMHRIYGAFKGKIESVICEIIECSEKEAIKLFLGQGIDRRKMSQVDYYRAAIEYGDENYIQLKEVCNNHNVAVKGDPIEN</sequence>
<evidence type="ECO:0000313" key="1">
    <source>
        <dbReference type="EMBL" id="DAF44896.1"/>
    </source>
</evidence>
<dbReference type="EMBL" id="BK032513">
    <property type="protein sequence ID" value="DAF44896.1"/>
    <property type="molecule type" value="Genomic_DNA"/>
</dbReference>
<organism evidence="1">
    <name type="scientific">Siphoviridae sp. ctCIv11</name>
    <dbReference type="NCBI Taxonomy" id="2827806"/>
    <lineage>
        <taxon>Viruses</taxon>
        <taxon>Duplodnaviria</taxon>
        <taxon>Heunggongvirae</taxon>
        <taxon>Uroviricota</taxon>
        <taxon>Caudoviricetes</taxon>
    </lineage>
</organism>
<proteinExistence type="predicted"/>